<evidence type="ECO:0008006" key="2">
    <source>
        <dbReference type="Google" id="ProtNLM"/>
    </source>
</evidence>
<gene>
    <name evidence="1" type="ORF">SDC9_111973</name>
</gene>
<protein>
    <recommendedName>
        <fullName evidence="2">Outer membrane protein beta-barrel domain-containing protein</fullName>
    </recommendedName>
</protein>
<dbReference type="InterPro" id="IPR021428">
    <property type="entry name" value="DUF3078"/>
</dbReference>
<organism evidence="1">
    <name type="scientific">bioreactor metagenome</name>
    <dbReference type="NCBI Taxonomy" id="1076179"/>
    <lineage>
        <taxon>unclassified sequences</taxon>
        <taxon>metagenomes</taxon>
        <taxon>ecological metagenomes</taxon>
    </lineage>
</organism>
<dbReference type="AlphaFoldDB" id="A0A645BKM4"/>
<evidence type="ECO:0000313" key="1">
    <source>
        <dbReference type="EMBL" id="MPM65081.1"/>
    </source>
</evidence>
<sequence>MNTNDDIFRINSKLGIKAGGKWFYSGSVDFSTQFFHNYKSITSTEMKATFLSPVRLNVGVGLDYKYKKLFSLMLSPVSYKYIYVDDIELVNPNLFGIATGEKVLSEVGSSFKALLSYAPAKEIQLDSKLSFYTNYEKVEVDWEIVTNFTINRFLSTRLSLNPRYDNTQILAAGKKSKIQFKELLSFGISYKFLN</sequence>
<proteinExistence type="predicted"/>
<comment type="caution">
    <text evidence="1">The sequence shown here is derived from an EMBL/GenBank/DDBJ whole genome shotgun (WGS) entry which is preliminary data.</text>
</comment>
<reference evidence="1" key="1">
    <citation type="submission" date="2019-08" db="EMBL/GenBank/DDBJ databases">
        <authorList>
            <person name="Kucharzyk K."/>
            <person name="Murdoch R.W."/>
            <person name="Higgins S."/>
            <person name="Loffler F."/>
        </authorList>
    </citation>
    <scope>NUCLEOTIDE SEQUENCE</scope>
</reference>
<name>A0A645BKM4_9ZZZZ</name>
<dbReference type="Pfam" id="PF11276">
    <property type="entry name" value="DUF3078"/>
    <property type="match status" value="1"/>
</dbReference>
<dbReference type="EMBL" id="VSSQ01020320">
    <property type="protein sequence ID" value="MPM65081.1"/>
    <property type="molecule type" value="Genomic_DNA"/>
</dbReference>
<accession>A0A645BKM4</accession>